<dbReference type="SUPFAM" id="SSF46689">
    <property type="entry name" value="Homeodomain-like"/>
    <property type="match status" value="1"/>
</dbReference>
<dbReference type="InterPro" id="IPR036388">
    <property type="entry name" value="WH-like_DNA-bd_sf"/>
</dbReference>
<comment type="caution">
    <text evidence="1">The sequence shown here is derived from an EMBL/GenBank/DDBJ whole genome shotgun (WGS) entry which is preliminary data.</text>
</comment>
<dbReference type="RefSeq" id="WP_344855072.1">
    <property type="nucleotide sequence ID" value="NZ_BAAAZN010000001.1"/>
</dbReference>
<evidence type="ECO:0000313" key="1">
    <source>
        <dbReference type="EMBL" id="GAA3526321.1"/>
    </source>
</evidence>
<reference evidence="2" key="1">
    <citation type="journal article" date="2019" name="Int. J. Syst. Evol. Microbiol.">
        <title>The Global Catalogue of Microorganisms (GCM) 10K type strain sequencing project: providing services to taxonomists for standard genome sequencing and annotation.</title>
        <authorList>
            <consortium name="The Broad Institute Genomics Platform"/>
            <consortium name="The Broad Institute Genome Sequencing Center for Infectious Disease"/>
            <person name="Wu L."/>
            <person name="Ma J."/>
        </authorList>
    </citation>
    <scope>NUCLEOTIDE SEQUENCE [LARGE SCALE GENOMIC DNA]</scope>
    <source>
        <strain evidence="2">JCM 16898</strain>
    </source>
</reference>
<evidence type="ECO:0008006" key="3">
    <source>
        <dbReference type="Google" id="ProtNLM"/>
    </source>
</evidence>
<evidence type="ECO:0000313" key="2">
    <source>
        <dbReference type="Proteomes" id="UP001500689"/>
    </source>
</evidence>
<keyword evidence="2" id="KW-1185">Reference proteome</keyword>
<gene>
    <name evidence="1" type="ORF">GCM10022222_06650</name>
</gene>
<proteinExistence type="predicted"/>
<dbReference type="Gene3D" id="1.10.10.10">
    <property type="entry name" value="Winged helix-like DNA-binding domain superfamily/Winged helix DNA-binding domain"/>
    <property type="match status" value="1"/>
</dbReference>
<sequence>MADRVWSEKDLVRRANRRLAVLRHAAEVSGNAATACRCYGISRTVFYRWKRRRDDEGIDGLKDRSSAPLHRPAITHPQVVEKIVHLRQHYHFGPLKIEMYLRRYLDQEIGASTIYRILKRLGMSRLPVSRRCRQRWKRYEKQRPGHQLQIDVKLVEPITDDAGRAKRFYQYTAIVNHQRQQHTQAVSEGVLARVTTGPAERWATESKAERVPRGTVACAVPDLVVGQGAMRCRRPSTVDGAFA</sequence>
<dbReference type="InterPro" id="IPR009057">
    <property type="entry name" value="Homeodomain-like_sf"/>
</dbReference>
<dbReference type="EMBL" id="BAAAZN010000001">
    <property type="protein sequence ID" value="GAA3526321.1"/>
    <property type="molecule type" value="Genomic_DNA"/>
</dbReference>
<name>A0ABP6V1U2_9PSEU</name>
<dbReference type="Pfam" id="PF13565">
    <property type="entry name" value="HTH_32"/>
    <property type="match status" value="1"/>
</dbReference>
<protein>
    <recommendedName>
        <fullName evidence="3">Transposase</fullName>
    </recommendedName>
</protein>
<accession>A0ABP6V1U2</accession>
<organism evidence="1 2">
    <name type="scientific">Amycolatopsis ultiminotia</name>
    <dbReference type="NCBI Taxonomy" id="543629"/>
    <lineage>
        <taxon>Bacteria</taxon>
        <taxon>Bacillati</taxon>
        <taxon>Actinomycetota</taxon>
        <taxon>Actinomycetes</taxon>
        <taxon>Pseudonocardiales</taxon>
        <taxon>Pseudonocardiaceae</taxon>
        <taxon>Amycolatopsis</taxon>
    </lineage>
</organism>
<dbReference type="Proteomes" id="UP001500689">
    <property type="component" value="Unassembled WGS sequence"/>
</dbReference>